<evidence type="ECO:0008006" key="6">
    <source>
        <dbReference type="Google" id="ProtNLM"/>
    </source>
</evidence>
<accession>A0A0C2ISC3</accession>
<dbReference type="OrthoDB" id="5296at2759"/>
<comment type="similarity">
    <text evidence="1">Belongs to the short-chain dehydrogenases/reductases (SDR) family.</text>
</comment>
<dbReference type="AlphaFoldDB" id="A0A0C2ISC3"/>
<dbReference type="GO" id="GO:0005737">
    <property type="term" value="C:cytoplasm"/>
    <property type="evidence" value="ECO:0007669"/>
    <property type="project" value="TreeGrafter"/>
</dbReference>
<keyword evidence="5" id="KW-1185">Reference proteome</keyword>
<dbReference type="PRINTS" id="PR00081">
    <property type="entry name" value="GDHRDH"/>
</dbReference>
<evidence type="ECO:0000256" key="3">
    <source>
        <dbReference type="ARBA" id="ARBA00023002"/>
    </source>
</evidence>
<reference evidence="4 5" key="1">
    <citation type="journal article" date="2014" name="BMC Genomics">
        <title>Comparative genomics of the major fungal agents of human and animal Sporotrichosis: Sporothrix schenckii and Sporothrix brasiliensis.</title>
        <authorList>
            <person name="Teixeira M.M."/>
            <person name="de Almeida L.G."/>
            <person name="Kubitschek-Barreira P."/>
            <person name="Alves F.L."/>
            <person name="Kioshima E.S."/>
            <person name="Abadio A.K."/>
            <person name="Fernandes L."/>
            <person name="Derengowski L.S."/>
            <person name="Ferreira K.S."/>
            <person name="Souza R.C."/>
            <person name="Ruiz J.C."/>
            <person name="de Andrade N.C."/>
            <person name="Paes H.C."/>
            <person name="Nicola A.M."/>
            <person name="Albuquerque P."/>
            <person name="Gerber A.L."/>
            <person name="Martins V.P."/>
            <person name="Peconick L.D."/>
            <person name="Neto A.V."/>
            <person name="Chaucanez C.B."/>
            <person name="Silva P.A."/>
            <person name="Cunha O.L."/>
            <person name="de Oliveira F.F."/>
            <person name="dos Santos T.C."/>
            <person name="Barros A.L."/>
            <person name="Soares M.A."/>
            <person name="de Oliveira L.M."/>
            <person name="Marini M.M."/>
            <person name="Villalobos-Duno H."/>
            <person name="Cunha M.M."/>
            <person name="de Hoog S."/>
            <person name="da Silveira J.F."/>
            <person name="Henrissat B."/>
            <person name="Nino-Vega G.A."/>
            <person name="Cisalpino P.S."/>
            <person name="Mora-Montes H.M."/>
            <person name="Almeida S.R."/>
            <person name="Stajich J.E."/>
            <person name="Lopes-Bezerra L.M."/>
            <person name="Vasconcelos A.T."/>
            <person name="Felipe M.S."/>
        </authorList>
    </citation>
    <scope>NUCLEOTIDE SEQUENCE [LARGE SCALE GENOMIC DNA]</scope>
    <source>
        <strain evidence="4 5">5110</strain>
    </source>
</reference>
<dbReference type="PANTHER" id="PTHR44229:SF4">
    <property type="entry name" value="15-HYDROXYPROSTAGLANDIN DEHYDROGENASE [NAD(+)]"/>
    <property type="match status" value="1"/>
</dbReference>
<keyword evidence="2" id="KW-0521">NADP</keyword>
<dbReference type="HOGENOM" id="CLU_010194_13_2_1"/>
<dbReference type="InterPro" id="IPR020904">
    <property type="entry name" value="Sc_DH/Rdtase_CS"/>
</dbReference>
<name>A0A0C2ISC3_9PEZI</name>
<dbReference type="PROSITE" id="PS00061">
    <property type="entry name" value="ADH_SHORT"/>
    <property type="match status" value="1"/>
</dbReference>
<dbReference type="VEuPathDB" id="FungiDB:SPBR_07720"/>
<dbReference type="Proteomes" id="UP000031575">
    <property type="component" value="Unassembled WGS sequence"/>
</dbReference>
<evidence type="ECO:0000256" key="2">
    <source>
        <dbReference type="ARBA" id="ARBA00022857"/>
    </source>
</evidence>
<sequence length="285" mass="30557">MVVGAFPLSGKIAVVTGAGSGINLAFAKQAVEQGACVVVADLTLTDDAKAFAAAHEKSVVFAKTDVTKRADLENTVAVAQSTFGDVPDVYIAGAGVFEPDWSSFWDDTEDDGYKQVEVNVNHPMKLSRIAIRSLVRRRKPGVILVVASLAGYQGAFASPLYCATKHAVVGFVRSVADLDELQNIKVVLVAPGYVHTPMWTADPVKMKQFGYKPSMAVMPEEVAQGMVDLVTKAEYGGGACLQVAVGERRTLGVWNIPAPDTDGARVSKEVLERNYKPVLEKMRNV</sequence>
<dbReference type="GeneID" id="63680895"/>
<protein>
    <recommendedName>
        <fullName evidence="6">NAD(P)-binding protein</fullName>
    </recommendedName>
</protein>
<dbReference type="SUPFAM" id="SSF51735">
    <property type="entry name" value="NAD(P)-binding Rossmann-fold domains"/>
    <property type="match status" value="1"/>
</dbReference>
<comment type="caution">
    <text evidence="4">The sequence shown here is derived from an EMBL/GenBank/DDBJ whole genome shotgun (WGS) entry which is preliminary data.</text>
</comment>
<dbReference type="GO" id="GO:0016616">
    <property type="term" value="F:oxidoreductase activity, acting on the CH-OH group of donors, NAD or NADP as acceptor"/>
    <property type="evidence" value="ECO:0007669"/>
    <property type="project" value="TreeGrafter"/>
</dbReference>
<evidence type="ECO:0000256" key="1">
    <source>
        <dbReference type="ARBA" id="ARBA00006484"/>
    </source>
</evidence>
<dbReference type="Gene3D" id="3.40.50.720">
    <property type="entry name" value="NAD(P)-binding Rossmann-like Domain"/>
    <property type="match status" value="1"/>
</dbReference>
<gene>
    <name evidence="4" type="ORF">SPBR_07720</name>
</gene>
<dbReference type="RefSeq" id="XP_040617765.1">
    <property type="nucleotide sequence ID" value="XM_040765974.1"/>
</dbReference>
<organism evidence="4 5">
    <name type="scientific">Sporothrix brasiliensis 5110</name>
    <dbReference type="NCBI Taxonomy" id="1398154"/>
    <lineage>
        <taxon>Eukaryota</taxon>
        <taxon>Fungi</taxon>
        <taxon>Dikarya</taxon>
        <taxon>Ascomycota</taxon>
        <taxon>Pezizomycotina</taxon>
        <taxon>Sordariomycetes</taxon>
        <taxon>Sordariomycetidae</taxon>
        <taxon>Ophiostomatales</taxon>
        <taxon>Ophiostomataceae</taxon>
        <taxon>Sporothrix</taxon>
    </lineage>
</organism>
<dbReference type="InterPro" id="IPR002347">
    <property type="entry name" value="SDR_fam"/>
</dbReference>
<dbReference type="PANTHER" id="PTHR44229">
    <property type="entry name" value="15-HYDROXYPROSTAGLANDIN DEHYDROGENASE [NAD(+)]"/>
    <property type="match status" value="1"/>
</dbReference>
<evidence type="ECO:0000313" key="4">
    <source>
        <dbReference type="EMBL" id="KIH89755.1"/>
    </source>
</evidence>
<keyword evidence="3" id="KW-0560">Oxidoreductase</keyword>
<dbReference type="EMBL" id="AWTV01000009">
    <property type="protein sequence ID" value="KIH89755.1"/>
    <property type="molecule type" value="Genomic_DNA"/>
</dbReference>
<proteinExistence type="inferred from homology"/>
<evidence type="ECO:0000313" key="5">
    <source>
        <dbReference type="Proteomes" id="UP000031575"/>
    </source>
</evidence>
<dbReference type="Pfam" id="PF00106">
    <property type="entry name" value="adh_short"/>
    <property type="match status" value="1"/>
</dbReference>
<dbReference type="InterPro" id="IPR036291">
    <property type="entry name" value="NAD(P)-bd_dom_sf"/>
</dbReference>